<name>A0A395J4X2_9HELO</name>
<dbReference type="OrthoDB" id="5954824at2759"/>
<dbReference type="AlphaFoldDB" id="A0A395J4X2"/>
<proteinExistence type="predicted"/>
<reference evidence="2 3" key="1">
    <citation type="submission" date="2018-06" db="EMBL/GenBank/DDBJ databases">
        <title>Genome Sequence of the Brown Rot Fungal Pathogen Monilinia fructigena.</title>
        <authorList>
            <person name="Landi L."/>
            <person name="De Miccolis Angelini R.M."/>
            <person name="Pollastro S."/>
            <person name="Abate D."/>
            <person name="Faretra F."/>
            <person name="Romanazzi G."/>
        </authorList>
    </citation>
    <scope>NUCLEOTIDE SEQUENCE [LARGE SCALE GENOMIC DNA]</scope>
    <source>
        <strain evidence="2 3">Mfrg269</strain>
    </source>
</reference>
<dbReference type="EMBL" id="QKRW01000003">
    <property type="protein sequence ID" value="RAL67510.1"/>
    <property type="molecule type" value="Genomic_DNA"/>
</dbReference>
<feature type="region of interest" description="Disordered" evidence="1">
    <location>
        <begin position="1"/>
        <end position="73"/>
    </location>
</feature>
<protein>
    <submittedName>
        <fullName evidence="2">Uncharacterized protein</fullName>
    </submittedName>
</protein>
<keyword evidence="3" id="KW-1185">Reference proteome</keyword>
<comment type="caution">
    <text evidence="2">The sequence shown here is derived from an EMBL/GenBank/DDBJ whole genome shotgun (WGS) entry which is preliminary data.</text>
</comment>
<dbReference type="Proteomes" id="UP000249056">
    <property type="component" value="Unassembled WGS sequence"/>
</dbReference>
<evidence type="ECO:0000313" key="2">
    <source>
        <dbReference type="EMBL" id="RAL67510.1"/>
    </source>
</evidence>
<sequence>MYPSQPRFRDDLSSSNFSLEGLYGQKPSLKRSLMEAAPIQEAKAQNKSKAEEGNEASGPRELPEPDFLSAYPR</sequence>
<evidence type="ECO:0000256" key="1">
    <source>
        <dbReference type="SAM" id="MobiDB-lite"/>
    </source>
</evidence>
<accession>A0A395J4X2</accession>
<evidence type="ECO:0000313" key="3">
    <source>
        <dbReference type="Proteomes" id="UP000249056"/>
    </source>
</evidence>
<organism evidence="2 3">
    <name type="scientific">Monilinia fructigena</name>
    <dbReference type="NCBI Taxonomy" id="38457"/>
    <lineage>
        <taxon>Eukaryota</taxon>
        <taxon>Fungi</taxon>
        <taxon>Dikarya</taxon>
        <taxon>Ascomycota</taxon>
        <taxon>Pezizomycotina</taxon>
        <taxon>Leotiomycetes</taxon>
        <taxon>Helotiales</taxon>
        <taxon>Sclerotiniaceae</taxon>
        <taxon>Monilinia</taxon>
    </lineage>
</organism>
<gene>
    <name evidence="2" type="ORF">DID88_008265</name>
</gene>